<feature type="region of interest" description="Disordered" evidence="1">
    <location>
        <begin position="123"/>
        <end position="142"/>
    </location>
</feature>
<feature type="compositionally biased region" description="Pro residues" evidence="1">
    <location>
        <begin position="75"/>
        <end position="90"/>
    </location>
</feature>
<protein>
    <submittedName>
        <fullName evidence="2">Uncharacterized protein</fullName>
    </submittedName>
</protein>
<organism evidence="2">
    <name type="scientific">Ananas comosus var. bracteatus</name>
    <name type="common">red pineapple</name>
    <dbReference type="NCBI Taxonomy" id="296719"/>
    <lineage>
        <taxon>Eukaryota</taxon>
        <taxon>Viridiplantae</taxon>
        <taxon>Streptophyta</taxon>
        <taxon>Embryophyta</taxon>
        <taxon>Tracheophyta</taxon>
        <taxon>Spermatophyta</taxon>
        <taxon>Magnoliopsida</taxon>
        <taxon>Liliopsida</taxon>
        <taxon>Poales</taxon>
        <taxon>Bromeliaceae</taxon>
        <taxon>Bromelioideae</taxon>
        <taxon>Ananas</taxon>
    </lineage>
</organism>
<name>A0A6V7PPW6_ANACO</name>
<dbReference type="AlphaFoldDB" id="A0A6V7PPW6"/>
<evidence type="ECO:0000313" key="2">
    <source>
        <dbReference type="EMBL" id="CAD1832902.1"/>
    </source>
</evidence>
<feature type="region of interest" description="Disordered" evidence="1">
    <location>
        <begin position="65"/>
        <end position="91"/>
    </location>
</feature>
<reference evidence="2" key="1">
    <citation type="submission" date="2020-07" db="EMBL/GenBank/DDBJ databases">
        <authorList>
            <person name="Lin J."/>
        </authorList>
    </citation>
    <scope>NUCLEOTIDE SEQUENCE</scope>
</reference>
<evidence type="ECO:0000256" key="1">
    <source>
        <dbReference type="SAM" id="MobiDB-lite"/>
    </source>
</evidence>
<proteinExistence type="predicted"/>
<dbReference type="EMBL" id="LR862150">
    <property type="protein sequence ID" value="CAD1832902.1"/>
    <property type="molecule type" value="Genomic_DNA"/>
</dbReference>
<sequence length="274" mass="29949">MVEDCFIDLLSLLAIEHIAPIATTRAHFMYISGLIHRKRMFFFEKVVGGFAESIDDRLGFVANLRPNQGATSPSGPSPASPPEPRRPSPPAAAALSIAAQLLQTCGQPRLVQPSPAVPRPQSLAAVPVLSPRSQRRPAPLPWPVRPPPWPEIEGEPDLSQCGLGLLQLRRRRLPLPAGASLGLPPSAATACRRHARRRAIAGSALAPTARGFYAILHLVATVGNMYVWEVTSELIVQGSNPFAEIEYRFRCVFRQNSSTERGFDSDFIRRSLMP</sequence>
<gene>
    <name evidence="2" type="ORF">CB5_LOCUS16113</name>
</gene>
<accession>A0A6V7PPW6</accession>